<reference evidence="2" key="1">
    <citation type="journal article" date="2019" name="bioRxiv">
        <title>The Genome of the Zebra Mussel, Dreissena polymorpha: A Resource for Invasive Species Research.</title>
        <authorList>
            <person name="McCartney M.A."/>
            <person name="Auch B."/>
            <person name="Kono T."/>
            <person name="Mallez S."/>
            <person name="Zhang Y."/>
            <person name="Obille A."/>
            <person name="Becker A."/>
            <person name="Abrahante J.E."/>
            <person name="Garbe J."/>
            <person name="Badalamenti J.P."/>
            <person name="Herman A."/>
            <person name="Mangelson H."/>
            <person name="Liachko I."/>
            <person name="Sullivan S."/>
            <person name="Sone E.D."/>
            <person name="Koren S."/>
            <person name="Silverstein K.A.T."/>
            <person name="Beckman K.B."/>
            <person name="Gohl D.M."/>
        </authorList>
    </citation>
    <scope>NUCLEOTIDE SEQUENCE</scope>
    <source>
        <strain evidence="2">Duluth1</strain>
        <tissue evidence="2">Whole animal</tissue>
    </source>
</reference>
<proteinExistence type="predicted"/>
<evidence type="ECO:0000313" key="3">
    <source>
        <dbReference type="Proteomes" id="UP000828390"/>
    </source>
</evidence>
<gene>
    <name evidence="2" type="ORF">DPMN_191628</name>
</gene>
<evidence type="ECO:0000256" key="1">
    <source>
        <dbReference type="SAM" id="MobiDB-lite"/>
    </source>
</evidence>
<name>A0A9D3Y239_DREPO</name>
<feature type="compositionally biased region" description="Basic and acidic residues" evidence="1">
    <location>
        <begin position="58"/>
        <end position="73"/>
    </location>
</feature>
<dbReference type="AlphaFoldDB" id="A0A9D3Y239"/>
<comment type="caution">
    <text evidence="2">The sequence shown here is derived from an EMBL/GenBank/DDBJ whole genome shotgun (WGS) entry which is preliminary data.</text>
</comment>
<protein>
    <submittedName>
        <fullName evidence="2">Uncharacterized protein</fullName>
    </submittedName>
</protein>
<feature type="region of interest" description="Disordered" evidence="1">
    <location>
        <begin position="50"/>
        <end position="83"/>
    </location>
</feature>
<organism evidence="2 3">
    <name type="scientific">Dreissena polymorpha</name>
    <name type="common">Zebra mussel</name>
    <name type="synonym">Mytilus polymorpha</name>
    <dbReference type="NCBI Taxonomy" id="45954"/>
    <lineage>
        <taxon>Eukaryota</taxon>
        <taxon>Metazoa</taxon>
        <taxon>Spiralia</taxon>
        <taxon>Lophotrochozoa</taxon>
        <taxon>Mollusca</taxon>
        <taxon>Bivalvia</taxon>
        <taxon>Autobranchia</taxon>
        <taxon>Heteroconchia</taxon>
        <taxon>Euheterodonta</taxon>
        <taxon>Imparidentia</taxon>
        <taxon>Neoheterodontei</taxon>
        <taxon>Myida</taxon>
        <taxon>Dreissenoidea</taxon>
        <taxon>Dreissenidae</taxon>
        <taxon>Dreissena</taxon>
    </lineage>
</organism>
<accession>A0A9D3Y239</accession>
<reference evidence="2" key="2">
    <citation type="submission" date="2020-11" db="EMBL/GenBank/DDBJ databases">
        <authorList>
            <person name="McCartney M.A."/>
            <person name="Auch B."/>
            <person name="Kono T."/>
            <person name="Mallez S."/>
            <person name="Becker A."/>
            <person name="Gohl D.M."/>
            <person name="Silverstein K.A.T."/>
            <person name="Koren S."/>
            <person name="Bechman K.B."/>
            <person name="Herman A."/>
            <person name="Abrahante J.E."/>
            <person name="Garbe J."/>
        </authorList>
    </citation>
    <scope>NUCLEOTIDE SEQUENCE</scope>
    <source>
        <strain evidence="2">Duluth1</strain>
        <tissue evidence="2">Whole animal</tissue>
    </source>
</reference>
<keyword evidence="3" id="KW-1185">Reference proteome</keyword>
<sequence>MISSSKSFNIPRTTFAPPPPPLKNQTHQHNEVSNDDPLYESVGQAINNTAAVNNPQSIKDRTETTAQEVVDKPKRTKPPVPIR</sequence>
<feature type="compositionally biased region" description="Polar residues" evidence="1">
    <location>
        <begin position="1"/>
        <end position="12"/>
    </location>
</feature>
<dbReference type="EMBL" id="JAIWYP010000024">
    <property type="protein sequence ID" value="KAH3692272.1"/>
    <property type="molecule type" value="Genomic_DNA"/>
</dbReference>
<feature type="region of interest" description="Disordered" evidence="1">
    <location>
        <begin position="1"/>
        <end position="38"/>
    </location>
</feature>
<evidence type="ECO:0000313" key="2">
    <source>
        <dbReference type="EMBL" id="KAH3692272.1"/>
    </source>
</evidence>
<dbReference type="Proteomes" id="UP000828390">
    <property type="component" value="Unassembled WGS sequence"/>
</dbReference>